<dbReference type="Gene3D" id="2.30.30.40">
    <property type="entry name" value="SH3 Domains"/>
    <property type="match status" value="1"/>
</dbReference>
<evidence type="ECO:0000259" key="1">
    <source>
        <dbReference type="Pfam" id="PF01584"/>
    </source>
</evidence>
<protein>
    <submittedName>
        <fullName evidence="2">CheW protein</fullName>
    </submittedName>
</protein>
<reference evidence="2 3" key="1">
    <citation type="submission" date="2016-10" db="EMBL/GenBank/DDBJ databases">
        <title>Description of Gloeomargarita lithophora gen. nov., sp. nov., a thylakoid-bearing basal-branching cyanobacterium with intracellular carbonates, and proposal for Gloeomargaritales ord. nov.</title>
        <authorList>
            <person name="Moreira D."/>
            <person name="Tavera R."/>
            <person name="Benzerara K."/>
            <person name="Skouri-Panet F."/>
            <person name="Couradeau E."/>
            <person name="Gerard E."/>
            <person name="Loussert C."/>
            <person name="Novelo E."/>
            <person name="Zivanovic Y."/>
            <person name="Lopez-Garcia P."/>
        </authorList>
    </citation>
    <scope>NUCLEOTIDE SEQUENCE [LARGE SCALE GENOMIC DNA]</scope>
    <source>
        <strain evidence="2 3">D10</strain>
    </source>
</reference>
<accession>A0A1J0ABL9</accession>
<sequence>MKILHFPIGSLQLGLPLTQVQKVIPQPTVFSSGQKPIGLAHFEDQEVVVLDLHQHLFGHPSPTPATHLIVVKTAAELYGLPCPGMPTLVDVPPEQMRQIPPTYRQADTLGLASHVARLADNTTTLFLLDSQRLNSLCVPSPGL</sequence>
<dbReference type="SUPFAM" id="SSF50341">
    <property type="entry name" value="CheW-like"/>
    <property type="match status" value="1"/>
</dbReference>
<feature type="domain" description="CheW-like" evidence="1">
    <location>
        <begin position="3"/>
        <end position="133"/>
    </location>
</feature>
<dbReference type="OrthoDB" id="572144at2"/>
<organism evidence="2 3">
    <name type="scientific">Gloeomargarita lithophora Alchichica-D10</name>
    <dbReference type="NCBI Taxonomy" id="1188229"/>
    <lineage>
        <taxon>Bacteria</taxon>
        <taxon>Bacillati</taxon>
        <taxon>Cyanobacteriota</taxon>
        <taxon>Cyanophyceae</taxon>
        <taxon>Gloeomargaritales</taxon>
        <taxon>Gloeomargaritaceae</taxon>
        <taxon>Gloeomargarita</taxon>
    </lineage>
</organism>
<dbReference type="EMBL" id="CP017675">
    <property type="protein sequence ID" value="APB33323.1"/>
    <property type="molecule type" value="Genomic_DNA"/>
</dbReference>
<evidence type="ECO:0000313" key="3">
    <source>
        <dbReference type="Proteomes" id="UP000180235"/>
    </source>
</evidence>
<dbReference type="RefSeq" id="WP_071453924.1">
    <property type="nucleotide sequence ID" value="NZ_CP017675.1"/>
</dbReference>
<dbReference type="STRING" id="1188229.GlitD10_1005"/>
<dbReference type="InterPro" id="IPR036061">
    <property type="entry name" value="CheW-like_dom_sf"/>
</dbReference>
<name>A0A1J0ABL9_9CYAN</name>
<dbReference type="AlphaFoldDB" id="A0A1J0ABL9"/>
<dbReference type="Pfam" id="PF01584">
    <property type="entry name" value="CheW"/>
    <property type="match status" value="1"/>
</dbReference>
<keyword evidence="3" id="KW-1185">Reference proteome</keyword>
<dbReference type="Proteomes" id="UP000180235">
    <property type="component" value="Chromosome"/>
</dbReference>
<dbReference type="GO" id="GO:0006935">
    <property type="term" value="P:chemotaxis"/>
    <property type="evidence" value="ECO:0007669"/>
    <property type="project" value="InterPro"/>
</dbReference>
<dbReference type="KEGG" id="glt:GlitD10_1005"/>
<gene>
    <name evidence="2" type="primary">cheW</name>
    <name evidence="2" type="ORF">GlitD10_1005</name>
</gene>
<dbReference type="Gene3D" id="2.40.50.180">
    <property type="entry name" value="CheA-289, Domain 4"/>
    <property type="match status" value="1"/>
</dbReference>
<proteinExistence type="predicted"/>
<evidence type="ECO:0000313" key="2">
    <source>
        <dbReference type="EMBL" id="APB33323.1"/>
    </source>
</evidence>
<dbReference type="InterPro" id="IPR002545">
    <property type="entry name" value="CheW-lke_dom"/>
</dbReference>
<dbReference type="GO" id="GO:0007165">
    <property type="term" value="P:signal transduction"/>
    <property type="evidence" value="ECO:0007669"/>
    <property type="project" value="InterPro"/>
</dbReference>